<sequence>MINVDVAGGAASRHASAARWDAAAGFRASRVRASAGYCLVRERSTDRRRAQASARHAKSHSDGKCQVTTDSSRCCVQRARRGRAVCVGDANSAPLCRRSILGSMPSSSASGPSVDAAAWVLHSAASAGDEKTGESDTAVAQALAQQGACIRRGWWVRFRQCSPESDRSLESLGKHEWEADTYKAPLLLS</sequence>
<dbReference type="EMBL" id="MU853428">
    <property type="protein sequence ID" value="KAK4131057.1"/>
    <property type="molecule type" value="Genomic_DNA"/>
</dbReference>
<name>A0AAN6UDL1_9PEZI</name>
<reference evidence="1" key="1">
    <citation type="journal article" date="2023" name="Mol. Phylogenet. Evol.">
        <title>Genome-scale phylogeny and comparative genomics of the fungal order Sordariales.</title>
        <authorList>
            <person name="Hensen N."/>
            <person name="Bonometti L."/>
            <person name="Westerberg I."/>
            <person name="Brannstrom I.O."/>
            <person name="Guillou S."/>
            <person name="Cros-Aarteil S."/>
            <person name="Calhoun S."/>
            <person name="Haridas S."/>
            <person name="Kuo A."/>
            <person name="Mondo S."/>
            <person name="Pangilinan J."/>
            <person name="Riley R."/>
            <person name="LaButti K."/>
            <person name="Andreopoulos B."/>
            <person name="Lipzen A."/>
            <person name="Chen C."/>
            <person name="Yan M."/>
            <person name="Daum C."/>
            <person name="Ng V."/>
            <person name="Clum A."/>
            <person name="Steindorff A."/>
            <person name="Ohm R.A."/>
            <person name="Martin F."/>
            <person name="Silar P."/>
            <person name="Natvig D.O."/>
            <person name="Lalanne C."/>
            <person name="Gautier V."/>
            <person name="Ament-Velasquez S.L."/>
            <person name="Kruys A."/>
            <person name="Hutchinson M.I."/>
            <person name="Powell A.J."/>
            <person name="Barry K."/>
            <person name="Miller A.N."/>
            <person name="Grigoriev I.V."/>
            <person name="Debuchy R."/>
            <person name="Gladieux P."/>
            <person name="Hiltunen Thoren M."/>
            <person name="Johannesson H."/>
        </authorList>
    </citation>
    <scope>NUCLEOTIDE SEQUENCE</scope>
    <source>
        <strain evidence="1">CBS 123565</strain>
    </source>
</reference>
<evidence type="ECO:0000313" key="2">
    <source>
        <dbReference type="Proteomes" id="UP001304895"/>
    </source>
</evidence>
<dbReference type="Proteomes" id="UP001304895">
    <property type="component" value="Unassembled WGS sequence"/>
</dbReference>
<keyword evidence="2" id="KW-1185">Reference proteome</keyword>
<comment type="caution">
    <text evidence="1">The sequence shown here is derived from an EMBL/GenBank/DDBJ whole genome shotgun (WGS) entry which is preliminary data.</text>
</comment>
<dbReference type="AlphaFoldDB" id="A0AAN6UDL1"/>
<accession>A0AAN6UDL1</accession>
<evidence type="ECO:0000313" key="1">
    <source>
        <dbReference type="EMBL" id="KAK4131057.1"/>
    </source>
</evidence>
<proteinExistence type="predicted"/>
<gene>
    <name evidence="1" type="ORF">BT67DRAFT_168794</name>
</gene>
<protein>
    <submittedName>
        <fullName evidence="1">Uncharacterized protein</fullName>
    </submittedName>
</protein>
<reference evidence="1" key="2">
    <citation type="submission" date="2023-05" db="EMBL/GenBank/DDBJ databases">
        <authorList>
            <consortium name="Lawrence Berkeley National Laboratory"/>
            <person name="Steindorff A."/>
            <person name="Hensen N."/>
            <person name="Bonometti L."/>
            <person name="Westerberg I."/>
            <person name="Brannstrom I.O."/>
            <person name="Guillou S."/>
            <person name="Cros-Aarteil S."/>
            <person name="Calhoun S."/>
            <person name="Haridas S."/>
            <person name="Kuo A."/>
            <person name="Mondo S."/>
            <person name="Pangilinan J."/>
            <person name="Riley R."/>
            <person name="Labutti K."/>
            <person name="Andreopoulos B."/>
            <person name="Lipzen A."/>
            <person name="Chen C."/>
            <person name="Yanf M."/>
            <person name="Daum C."/>
            <person name="Ng V."/>
            <person name="Clum A."/>
            <person name="Ohm R."/>
            <person name="Martin F."/>
            <person name="Silar P."/>
            <person name="Natvig D."/>
            <person name="Lalanne C."/>
            <person name="Gautier V."/>
            <person name="Ament-Velasquez S.L."/>
            <person name="Kruys A."/>
            <person name="Hutchinson M.I."/>
            <person name="Powell A.J."/>
            <person name="Barry K."/>
            <person name="Miller A.N."/>
            <person name="Grigoriev I.V."/>
            <person name="Debuchy R."/>
            <person name="Gladieux P."/>
            <person name="Thoren M.H."/>
            <person name="Johannesson H."/>
        </authorList>
    </citation>
    <scope>NUCLEOTIDE SEQUENCE</scope>
    <source>
        <strain evidence="1">CBS 123565</strain>
    </source>
</reference>
<organism evidence="1 2">
    <name type="scientific">Trichocladium antarcticum</name>
    <dbReference type="NCBI Taxonomy" id="1450529"/>
    <lineage>
        <taxon>Eukaryota</taxon>
        <taxon>Fungi</taxon>
        <taxon>Dikarya</taxon>
        <taxon>Ascomycota</taxon>
        <taxon>Pezizomycotina</taxon>
        <taxon>Sordariomycetes</taxon>
        <taxon>Sordariomycetidae</taxon>
        <taxon>Sordariales</taxon>
        <taxon>Chaetomiaceae</taxon>
        <taxon>Trichocladium</taxon>
    </lineage>
</organism>